<dbReference type="InterPro" id="IPR053183">
    <property type="entry name" value="ASL1"/>
</dbReference>
<dbReference type="PANTHER" id="PTHR34154:SF10">
    <property type="entry name" value="ASL1-LIKE GLYCOSYL HYDROLASE CATALYTIC DOMAIN-CONTAINING PROTEIN"/>
    <property type="match status" value="1"/>
</dbReference>
<evidence type="ECO:0000259" key="1">
    <source>
        <dbReference type="Pfam" id="PF11790"/>
    </source>
</evidence>
<feature type="domain" description="Asl1-like glycosyl hydrolase catalytic" evidence="1">
    <location>
        <begin position="142"/>
        <end position="354"/>
    </location>
</feature>
<evidence type="ECO:0000313" key="3">
    <source>
        <dbReference type="EMBL" id="PWI71996.1"/>
    </source>
</evidence>
<dbReference type="InterPro" id="IPR017853">
    <property type="entry name" value="GH"/>
</dbReference>
<dbReference type="PANTHER" id="PTHR34154">
    <property type="entry name" value="ALKALI-SENSITIVE LINKAGE PROTEIN 1"/>
    <property type="match status" value="1"/>
</dbReference>
<reference evidence="3 4" key="2">
    <citation type="journal article" date="2016" name="Front. Microbiol.">
        <title>Genome and transcriptome sequences reveal the specific parasitism of the nematophagous Purpureocillium lilacinum 36-1.</title>
        <authorList>
            <person name="Xie J."/>
            <person name="Li S."/>
            <person name="Mo C."/>
            <person name="Xiao X."/>
            <person name="Peng D."/>
            <person name="Wang G."/>
            <person name="Xiao Y."/>
        </authorList>
    </citation>
    <scope>NUCLEOTIDE SEQUENCE [LARGE SCALE GENOMIC DNA]</scope>
    <source>
        <strain evidence="3 4">36-1</strain>
    </source>
</reference>
<dbReference type="EMBL" id="JAWRVI010000040">
    <property type="protein sequence ID" value="KAK4086517.1"/>
    <property type="molecule type" value="Genomic_DNA"/>
</dbReference>
<comment type="caution">
    <text evidence="3">The sequence shown here is derived from an EMBL/GenBank/DDBJ whole genome shotgun (WGS) entry which is preliminary data.</text>
</comment>
<accession>A0A2U3EBW2</accession>
<proteinExistence type="predicted"/>
<protein>
    <submittedName>
        <fullName evidence="2">CAZyme family GH128</fullName>
    </submittedName>
</protein>
<evidence type="ECO:0000313" key="4">
    <source>
        <dbReference type="Proteomes" id="UP000245956"/>
    </source>
</evidence>
<sequence>MDFHDPVGLIHKKYTAGNVVRDAIVRPSHTRHQDPYLHGASVGQLPQSFKVGSMSMRPRVSRYEKTASPCCELPVTVSWPYSQEAVTETIGRVGFAITMFRTRNLHLGLAASIFIVSGAADQWPKRGLAANDGVSIWQFGGSWNGHASQINWQYNWDSTTSQKQSFAEFVPMLWGTGSDHTSGWFDHAWDWLQNRGSGHLLAFNEPERGDQSNLSPQQAADAWRQYMEPFVGHAQLGAPAVSNDGYAWLQQFLQACSGCHIDFIPIHWYNDHTQASDLEDWVNKICTLTGRQVWLTEFQAYGSIDEQSTFLRSAIPFLDNNACVYRYAYFGTADNSKVLLDNGGPALSPLGVQYTFSPYGNGDGPN</sequence>
<dbReference type="GO" id="GO:0009277">
    <property type="term" value="C:fungal-type cell wall"/>
    <property type="evidence" value="ECO:0007669"/>
    <property type="project" value="TreeGrafter"/>
</dbReference>
<dbReference type="Pfam" id="PF11790">
    <property type="entry name" value="Glyco_hydro_cc"/>
    <property type="match status" value="1"/>
</dbReference>
<organism evidence="3 4">
    <name type="scientific">Purpureocillium lilacinum</name>
    <name type="common">Paecilomyces lilacinus</name>
    <dbReference type="NCBI Taxonomy" id="33203"/>
    <lineage>
        <taxon>Eukaryota</taxon>
        <taxon>Fungi</taxon>
        <taxon>Dikarya</taxon>
        <taxon>Ascomycota</taxon>
        <taxon>Pezizomycotina</taxon>
        <taxon>Sordariomycetes</taxon>
        <taxon>Hypocreomycetidae</taxon>
        <taxon>Hypocreales</taxon>
        <taxon>Ophiocordycipitaceae</taxon>
        <taxon>Purpureocillium</taxon>
    </lineage>
</organism>
<dbReference type="AlphaFoldDB" id="A0A2U3EBW2"/>
<dbReference type="Gene3D" id="3.20.20.80">
    <property type="entry name" value="Glycosidases"/>
    <property type="match status" value="1"/>
</dbReference>
<evidence type="ECO:0000313" key="5">
    <source>
        <dbReference type="Proteomes" id="UP001287286"/>
    </source>
</evidence>
<name>A0A2U3EBW2_PURLI</name>
<gene>
    <name evidence="3" type="ORF">PCL_10619</name>
    <name evidence="2" type="ORF">Purlil1_9133</name>
</gene>
<dbReference type="Proteomes" id="UP000245956">
    <property type="component" value="Unassembled WGS sequence"/>
</dbReference>
<reference evidence="2 5" key="4">
    <citation type="journal article" date="2024" name="Microbiol. Resour. Announc.">
        <title>Genome annotations for the ascomycete fungi Trichoderma harzianum, Trichoderma aggressivum, and Purpureocillium lilacinum.</title>
        <authorList>
            <person name="Beijen E.P.W."/>
            <person name="Ohm R.A."/>
        </authorList>
    </citation>
    <scope>NUCLEOTIDE SEQUENCE [LARGE SCALE GENOMIC DNA]</scope>
    <source>
        <strain evidence="2 5">CBS 150709</strain>
    </source>
</reference>
<evidence type="ECO:0000313" key="2">
    <source>
        <dbReference type="EMBL" id="KAK4086517.1"/>
    </source>
</evidence>
<dbReference type="Proteomes" id="UP001287286">
    <property type="component" value="Unassembled WGS sequence"/>
</dbReference>
<dbReference type="GO" id="GO:0071966">
    <property type="term" value="P:fungal-type cell wall polysaccharide metabolic process"/>
    <property type="evidence" value="ECO:0007669"/>
    <property type="project" value="TreeGrafter"/>
</dbReference>
<reference evidence="3" key="1">
    <citation type="submission" date="2015-05" db="EMBL/GenBank/DDBJ databases">
        <authorList>
            <person name="Wang D.B."/>
            <person name="Wang M."/>
        </authorList>
    </citation>
    <scope>NUCLEOTIDE SEQUENCE</scope>
    <source>
        <strain evidence="3">36-1</strain>
    </source>
</reference>
<dbReference type="EMBL" id="LCWV01000006">
    <property type="protein sequence ID" value="PWI71996.1"/>
    <property type="molecule type" value="Genomic_DNA"/>
</dbReference>
<keyword evidence="5" id="KW-1185">Reference proteome</keyword>
<dbReference type="SUPFAM" id="SSF51445">
    <property type="entry name" value="(Trans)glycosidases"/>
    <property type="match status" value="1"/>
</dbReference>
<reference evidence="2" key="3">
    <citation type="submission" date="2023-11" db="EMBL/GenBank/DDBJ databases">
        <authorList>
            <person name="Beijen E."/>
            <person name="Ohm R.A."/>
        </authorList>
    </citation>
    <scope>NUCLEOTIDE SEQUENCE</scope>
    <source>
        <strain evidence="2">CBS 150709</strain>
    </source>
</reference>
<dbReference type="InterPro" id="IPR024655">
    <property type="entry name" value="Asl1_glyco_hydro_catalytic"/>
</dbReference>